<evidence type="ECO:0000313" key="2">
    <source>
        <dbReference type="Proteomes" id="UP001501591"/>
    </source>
</evidence>
<dbReference type="Gene3D" id="3.40.50.620">
    <property type="entry name" value="HUPs"/>
    <property type="match status" value="1"/>
</dbReference>
<dbReference type="InterPro" id="IPR020022">
    <property type="entry name" value="N-acetyl_sugar_amidoTrfase"/>
</dbReference>
<dbReference type="SUPFAM" id="SSF52402">
    <property type="entry name" value="Adenine nucleotide alpha hydrolases-like"/>
    <property type="match status" value="1"/>
</dbReference>
<gene>
    <name evidence="1" type="ORF">GCM10022383_02900</name>
</gene>
<evidence type="ECO:0000313" key="1">
    <source>
        <dbReference type="EMBL" id="GAA3927263.1"/>
    </source>
</evidence>
<dbReference type="NCBIfam" id="TIGR03573">
    <property type="entry name" value="WbuX"/>
    <property type="match status" value="1"/>
</dbReference>
<reference evidence="2" key="1">
    <citation type="journal article" date="2019" name="Int. J. Syst. Evol. Microbiol.">
        <title>The Global Catalogue of Microorganisms (GCM) 10K type strain sequencing project: providing services to taxonomists for standard genome sequencing and annotation.</title>
        <authorList>
            <consortium name="The Broad Institute Genomics Platform"/>
            <consortium name="The Broad Institute Genome Sequencing Center for Infectious Disease"/>
            <person name="Wu L."/>
            <person name="Ma J."/>
        </authorList>
    </citation>
    <scope>NUCLEOTIDE SEQUENCE [LARGE SCALE GENOMIC DNA]</scope>
    <source>
        <strain evidence="2">JCM 17024</strain>
    </source>
</reference>
<protein>
    <submittedName>
        <fullName evidence="1">N-acetyl sugar amidotransferase</fullName>
    </submittedName>
</protein>
<dbReference type="EMBL" id="BAABCP010000001">
    <property type="protein sequence ID" value="GAA3927263.1"/>
    <property type="molecule type" value="Genomic_DNA"/>
</dbReference>
<sequence length="393" mass="44809">MDKPVDAVDRHSDAATYQRCVRTVMDTTDPEIWFDEQGVSSHALRFDATMKDQVRAAQAGELIPELNDLIAQIKKDGEGKPYDCIVGVSGGVDSTYLILQAVKLGLRPLAVHFDSGWNSELAVDNIHNIVTRLDLDLYTHVIDWREMRDLQLAFFKASLANCDVPTDHAFGWVAYQQAVKYGVKYILSGANLASESILPQSWGYNASDAKHVKAVHKQFGTGKLKTYPLMGLFKRHIWYPYARGVKTVKPLNLMPYRYDQAKQAITDEVGWRDYGGKHYESVFTRYFQGYYLPKKFGFDKRLAHYSSLILSEQMTRDEALNLLKTENYPESLRKQDHEFIAKKLGLTVSELDAIYDLPLRDYTDYPNAKRQWDVAMAAARVPVKILKKLGLRP</sequence>
<dbReference type="InterPro" id="IPR014729">
    <property type="entry name" value="Rossmann-like_a/b/a_fold"/>
</dbReference>
<dbReference type="RefSeq" id="WP_344817713.1">
    <property type="nucleotide sequence ID" value="NZ_BAABCP010000001.1"/>
</dbReference>
<dbReference type="Proteomes" id="UP001501591">
    <property type="component" value="Unassembled WGS sequence"/>
</dbReference>
<name>A0ABP7MP81_9MICO</name>
<proteinExistence type="predicted"/>
<accession>A0ABP7MP81</accession>
<organism evidence="1 2">
    <name type="scientific">Microbacterium soli</name>
    <dbReference type="NCBI Taxonomy" id="446075"/>
    <lineage>
        <taxon>Bacteria</taxon>
        <taxon>Bacillati</taxon>
        <taxon>Actinomycetota</taxon>
        <taxon>Actinomycetes</taxon>
        <taxon>Micrococcales</taxon>
        <taxon>Microbacteriaceae</taxon>
        <taxon>Microbacterium</taxon>
    </lineage>
</organism>
<comment type="caution">
    <text evidence="1">The sequence shown here is derived from an EMBL/GenBank/DDBJ whole genome shotgun (WGS) entry which is preliminary data.</text>
</comment>
<keyword evidence="2" id="KW-1185">Reference proteome</keyword>